<dbReference type="GeneID" id="20225861"/>
<dbReference type="Proteomes" id="UP000002729">
    <property type="component" value="Unassembled WGS sequence"/>
</dbReference>
<dbReference type="InterPro" id="IPR040193">
    <property type="entry name" value="EFHC1/EFHC2/EFHB"/>
</dbReference>
<evidence type="ECO:0000256" key="2">
    <source>
        <dbReference type="ARBA" id="ARBA00004245"/>
    </source>
</evidence>
<dbReference type="SMART" id="SM00676">
    <property type="entry name" value="DM10"/>
    <property type="match status" value="1"/>
</dbReference>
<dbReference type="PANTHER" id="PTHR12086">
    <property type="entry name" value="EF-HAND DOMAIN C-TERMINAL CONTAINING PROTEIN"/>
    <property type="match status" value="1"/>
</dbReference>
<protein>
    <recommendedName>
        <fullName evidence="7">DM10 domain-containing protein</fullName>
    </recommendedName>
</protein>
<evidence type="ECO:0000313" key="8">
    <source>
        <dbReference type="EMBL" id="EGB05247.1"/>
    </source>
</evidence>
<keyword evidence="9" id="KW-1185">Reference proteome</keyword>
<sequence>MDTQMLEGSSSLSCYESLNEELLPQLPGYRCNRHSAGNRNQTIKYINRHMFLTAAKNVEPYDQYGRIFHVNGCNESTRNFLRNMKGAEPNANSLPPVDRYETERSLECGIQHYQSIHFVLKRRRDLMSRETGKDPTVSHNIQKNPMKAGCFVCREPPALLILLKRAFSQVFAEAALGNTVDNSGRHGFLKYGTSVLRFYCYWDDSSSLYGDVLMFKVHSPNSGRDSYPLLLKRAKLPKSTGGFYHWTDLKIGCTINAYSRLIKMIDADRATREFYLKEGIDLGSRLAPPVEDHPVALERMPPPYSGFGSEEDSLTSCAGSLVQKAPAKHRGEEGVLRYQAAFANPKPEDRGRLFVLVYYSTEFALMIREPPRRNSGVVGGNFLAKMKLKHPDGKLVTAADIAVTQLYTRLANVAWSDEDTRRAALDVASHGCGALDFNAFEKLLTALGSSTITIADVPPKQAMITMWRHYATDGQIKLIDLPF</sequence>
<dbReference type="GO" id="GO:0005929">
    <property type="term" value="C:cilium"/>
    <property type="evidence" value="ECO:0007669"/>
    <property type="project" value="UniProtKB-SubCell"/>
</dbReference>
<evidence type="ECO:0000259" key="7">
    <source>
        <dbReference type="PROSITE" id="PS51336"/>
    </source>
</evidence>
<evidence type="ECO:0000256" key="1">
    <source>
        <dbReference type="ARBA" id="ARBA00004138"/>
    </source>
</evidence>
<dbReference type="InterPro" id="IPR006602">
    <property type="entry name" value="DM10_dom"/>
</dbReference>
<dbReference type="Pfam" id="PF06565">
    <property type="entry name" value="DM10_dom"/>
    <property type="match status" value="2"/>
</dbReference>
<evidence type="ECO:0000256" key="3">
    <source>
        <dbReference type="ARBA" id="ARBA00022490"/>
    </source>
</evidence>
<evidence type="ECO:0000256" key="4">
    <source>
        <dbReference type="ARBA" id="ARBA00022737"/>
    </source>
</evidence>
<dbReference type="KEGG" id="aaf:AURANDRAFT_66561"/>
<dbReference type="RefSeq" id="XP_009040148.1">
    <property type="nucleotide sequence ID" value="XM_009041900.1"/>
</dbReference>
<evidence type="ECO:0000256" key="5">
    <source>
        <dbReference type="ARBA" id="ARBA00023212"/>
    </source>
</evidence>
<keyword evidence="3" id="KW-0963">Cytoplasm</keyword>
<feature type="domain" description="DM10" evidence="7">
    <location>
        <begin position="332"/>
        <end position="428"/>
    </location>
</feature>
<organism evidence="9">
    <name type="scientific">Aureococcus anophagefferens</name>
    <name type="common">Harmful bloom alga</name>
    <dbReference type="NCBI Taxonomy" id="44056"/>
    <lineage>
        <taxon>Eukaryota</taxon>
        <taxon>Sar</taxon>
        <taxon>Stramenopiles</taxon>
        <taxon>Ochrophyta</taxon>
        <taxon>Pelagophyceae</taxon>
        <taxon>Pelagomonadales</taxon>
        <taxon>Pelagomonadaceae</taxon>
        <taxon>Aureococcus</taxon>
    </lineage>
</organism>
<reference evidence="8 9" key="1">
    <citation type="journal article" date="2011" name="Proc. Natl. Acad. Sci. U.S.A.">
        <title>Niche of harmful alga Aureococcus anophagefferens revealed through ecogenomics.</title>
        <authorList>
            <person name="Gobler C.J."/>
            <person name="Berry D.L."/>
            <person name="Dyhrman S.T."/>
            <person name="Wilhelm S.W."/>
            <person name="Salamov A."/>
            <person name="Lobanov A.V."/>
            <person name="Zhang Y."/>
            <person name="Collier J.L."/>
            <person name="Wurch L.L."/>
            <person name="Kustka A.B."/>
            <person name="Dill B.D."/>
            <person name="Shah M."/>
            <person name="VerBerkmoes N.C."/>
            <person name="Kuo A."/>
            <person name="Terry A."/>
            <person name="Pangilinan J."/>
            <person name="Lindquist E.A."/>
            <person name="Lucas S."/>
            <person name="Paulsen I.T."/>
            <person name="Hattenrath-Lehmann T.K."/>
            <person name="Talmage S.C."/>
            <person name="Walker E.A."/>
            <person name="Koch F."/>
            <person name="Burson A.M."/>
            <person name="Marcoval M.A."/>
            <person name="Tang Y.Z."/>
            <person name="Lecleir G.R."/>
            <person name="Coyne K.J."/>
            <person name="Berg G.M."/>
            <person name="Bertrand E.M."/>
            <person name="Saito M.A."/>
            <person name="Gladyshev V.N."/>
            <person name="Grigoriev I.V."/>
        </authorList>
    </citation>
    <scope>NUCLEOTIDE SEQUENCE [LARGE SCALE GENOMIC DNA]</scope>
    <source>
        <strain evidence="9">CCMP 1984</strain>
    </source>
</reference>
<evidence type="ECO:0000313" key="9">
    <source>
        <dbReference type="Proteomes" id="UP000002729"/>
    </source>
</evidence>
<comment type="subcellular location">
    <subcellularLocation>
        <location evidence="1">Cell projection</location>
        <location evidence="1">Cilium</location>
    </subcellularLocation>
    <subcellularLocation>
        <location evidence="2">Cytoplasm</location>
        <location evidence="2">Cytoskeleton</location>
    </subcellularLocation>
</comment>
<dbReference type="OrthoDB" id="10255210at2759"/>
<keyword evidence="6" id="KW-0966">Cell projection</keyword>
<dbReference type="Gene3D" id="2.30.29.170">
    <property type="match status" value="2"/>
</dbReference>
<dbReference type="PROSITE" id="PS51336">
    <property type="entry name" value="DM10"/>
    <property type="match status" value="2"/>
</dbReference>
<keyword evidence="4" id="KW-0677">Repeat</keyword>
<accession>F0YI14</accession>
<proteinExistence type="predicted"/>
<feature type="domain" description="DM10" evidence="7">
    <location>
        <begin position="192"/>
        <end position="279"/>
    </location>
</feature>
<dbReference type="eggNOG" id="KOG0043">
    <property type="taxonomic scope" value="Eukaryota"/>
</dbReference>
<dbReference type="GO" id="GO:0005856">
    <property type="term" value="C:cytoskeleton"/>
    <property type="evidence" value="ECO:0007669"/>
    <property type="project" value="UniProtKB-SubCell"/>
</dbReference>
<name>F0YI14_AURAN</name>
<dbReference type="EMBL" id="GL833143">
    <property type="protein sequence ID" value="EGB05247.1"/>
    <property type="molecule type" value="Genomic_DNA"/>
</dbReference>
<gene>
    <name evidence="8" type="ORF">AURANDRAFT_66561</name>
</gene>
<evidence type="ECO:0000256" key="6">
    <source>
        <dbReference type="ARBA" id="ARBA00023273"/>
    </source>
</evidence>
<dbReference type="AlphaFoldDB" id="F0YI14"/>
<dbReference type="InParanoid" id="F0YI14"/>
<keyword evidence="5" id="KW-0206">Cytoskeleton</keyword>